<keyword evidence="4" id="KW-1185">Reference proteome</keyword>
<dbReference type="EMBL" id="CP126970">
    <property type="protein sequence ID" value="WIM69636.1"/>
    <property type="molecule type" value="Genomic_DNA"/>
</dbReference>
<proteinExistence type="predicted"/>
<dbReference type="Proteomes" id="UP001238805">
    <property type="component" value="Chromosome"/>
</dbReference>
<evidence type="ECO:0000313" key="3">
    <source>
        <dbReference type="EMBL" id="WIM69636.1"/>
    </source>
</evidence>
<evidence type="ECO:0000313" key="4">
    <source>
        <dbReference type="Proteomes" id="UP001238805"/>
    </source>
</evidence>
<name>A0ABY8VKX3_9CORY</name>
<feature type="region of interest" description="Disordered" evidence="1">
    <location>
        <begin position="22"/>
        <end position="57"/>
    </location>
</feature>
<feature type="chain" id="PRO_5046527038" description="Secreted protein" evidence="2">
    <location>
        <begin position="20"/>
        <end position="197"/>
    </location>
</feature>
<keyword evidence="2" id="KW-0732">Signal</keyword>
<feature type="signal peptide" evidence="2">
    <location>
        <begin position="1"/>
        <end position="19"/>
    </location>
</feature>
<gene>
    <name evidence="3" type="ORF">QP029_10385</name>
</gene>
<evidence type="ECO:0000256" key="1">
    <source>
        <dbReference type="SAM" id="MobiDB-lite"/>
    </source>
</evidence>
<organism evidence="3 4">
    <name type="scientific">Corynebacterium suedekumii</name>
    <dbReference type="NCBI Taxonomy" id="3049801"/>
    <lineage>
        <taxon>Bacteria</taxon>
        <taxon>Bacillati</taxon>
        <taxon>Actinomycetota</taxon>
        <taxon>Actinomycetes</taxon>
        <taxon>Mycobacteriales</taxon>
        <taxon>Corynebacteriaceae</taxon>
        <taxon>Corynebacterium</taxon>
    </lineage>
</organism>
<reference evidence="3 4" key="1">
    <citation type="submission" date="2023-05" db="EMBL/GenBank/DDBJ databases">
        <title>Corynebacterium suedekumii sp. nov. and Corynebacterium breve sp. nov. isolated from raw cow's milk.</title>
        <authorList>
            <person name="Baer M.K."/>
            <person name="Mehl L."/>
            <person name="Hellmuth R."/>
            <person name="Marke G."/>
            <person name="Lipski A."/>
        </authorList>
    </citation>
    <scope>NUCLEOTIDE SEQUENCE [LARGE SCALE GENOMIC DNA]</scope>
    <source>
        <strain evidence="3 4">LM112</strain>
    </source>
</reference>
<protein>
    <recommendedName>
        <fullName evidence="5">Secreted protein</fullName>
    </recommendedName>
</protein>
<accession>A0ABY8VKX3</accession>
<evidence type="ECO:0008006" key="5">
    <source>
        <dbReference type="Google" id="ProtNLM"/>
    </source>
</evidence>
<dbReference type="RefSeq" id="WP_284874230.1">
    <property type="nucleotide sequence ID" value="NZ_CP126970.1"/>
</dbReference>
<dbReference type="PROSITE" id="PS51257">
    <property type="entry name" value="PROKAR_LIPOPROTEIN"/>
    <property type="match status" value="1"/>
</dbReference>
<feature type="compositionally biased region" description="Polar residues" evidence="1">
    <location>
        <begin position="38"/>
        <end position="57"/>
    </location>
</feature>
<feature type="compositionally biased region" description="Low complexity" evidence="1">
    <location>
        <begin position="22"/>
        <end position="37"/>
    </location>
</feature>
<evidence type="ECO:0000256" key="2">
    <source>
        <dbReference type="SAM" id="SignalP"/>
    </source>
</evidence>
<sequence>MNRPTIAALAAVSTLFLTACSTDSSDTADSGASSADTVTVTESPADSPAQQPTTVTETAQATLPEDPGATGVEDEVNPAPYASNLIFPEQPGLQFTGPDGTFCEMYGSAGEGIDGPAAMCTYQGQGDENAVSVRQGSPAEAHNVNRIFMAHENTVTLPAGSRLANGPVTCEVAEGDVMVHCLFDGSGFYVSQSGVTL</sequence>